<dbReference type="SUPFAM" id="SSF51261">
    <property type="entry name" value="Duplicated hybrid motif"/>
    <property type="match status" value="1"/>
</dbReference>
<gene>
    <name evidence="3" type="ORF">DFQ07_0022</name>
</gene>
<protein>
    <submittedName>
        <fullName evidence="3">Peptidase M23-like protein</fullName>
    </submittedName>
</protein>
<dbReference type="Gene3D" id="2.70.70.10">
    <property type="entry name" value="Glucose Permease (Domain IIA)"/>
    <property type="match status" value="1"/>
</dbReference>
<dbReference type="EMBL" id="SNYH01000001">
    <property type="protein sequence ID" value="TDQ29703.1"/>
    <property type="molecule type" value="Genomic_DNA"/>
</dbReference>
<feature type="domain" description="M23ase beta-sheet core" evidence="2">
    <location>
        <begin position="91"/>
        <end position="188"/>
    </location>
</feature>
<evidence type="ECO:0000256" key="1">
    <source>
        <dbReference type="ARBA" id="ARBA00022729"/>
    </source>
</evidence>
<comment type="caution">
    <text evidence="3">The sequence shown here is derived from an EMBL/GenBank/DDBJ whole genome shotgun (WGS) entry which is preliminary data.</text>
</comment>
<keyword evidence="1" id="KW-0732">Signal</keyword>
<dbReference type="InterPro" id="IPR011055">
    <property type="entry name" value="Dup_hybrid_motif"/>
</dbReference>
<reference evidence="3 4" key="1">
    <citation type="submission" date="2019-03" db="EMBL/GenBank/DDBJ databases">
        <title>Genomic Encyclopedia of Type Strains, Phase III (KMG-III): the genomes of soil and plant-associated and newly described type strains.</title>
        <authorList>
            <person name="Whitman W."/>
        </authorList>
    </citation>
    <scope>NUCLEOTIDE SEQUENCE [LARGE SCALE GENOMIC DNA]</scope>
    <source>
        <strain evidence="3 4">CECT 8283</strain>
    </source>
</reference>
<evidence type="ECO:0000259" key="2">
    <source>
        <dbReference type="Pfam" id="PF01551"/>
    </source>
</evidence>
<dbReference type="Proteomes" id="UP000295390">
    <property type="component" value="Unassembled WGS sequence"/>
</dbReference>
<dbReference type="InterPro" id="IPR016047">
    <property type="entry name" value="M23ase_b-sheet_dom"/>
</dbReference>
<dbReference type="PANTHER" id="PTHR21666:SF289">
    <property type="entry name" value="L-ALA--D-GLU ENDOPEPTIDASE"/>
    <property type="match status" value="1"/>
</dbReference>
<dbReference type="CDD" id="cd12797">
    <property type="entry name" value="M23_peptidase"/>
    <property type="match status" value="1"/>
</dbReference>
<keyword evidence="4" id="KW-1185">Reference proteome</keyword>
<dbReference type="RefSeq" id="WP_133534258.1">
    <property type="nucleotide sequence ID" value="NZ_SNYH01000001.1"/>
</dbReference>
<accession>A0A4R6TGL7</accession>
<dbReference type="AlphaFoldDB" id="A0A4R6TGL7"/>
<organism evidence="3 4">
    <name type="scientific">Tenacibaculum caenipelagi</name>
    <dbReference type="NCBI Taxonomy" id="1325435"/>
    <lineage>
        <taxon>Bacteria</taxon>
        <taxon>Pseudomonadati</taxon>
        <taxon>Bacteroidota</taxon>
        <taxon>Flavobacteriia</taxon>
        <taxon>Flavobacteriales</taxon>
        <taxon>Flavobacteriaceae</taxon>
        <taxon>Tenacibaculum</taxon>
    </lineage>
</organism>
<dbReference type="GO" id="GO:0004222">
    <property type="term" value="F:metalloendopeptidase activity"/>
    <property type="evidence" value="ECO:0007669"/>
    <property type="project" value="TreeGrafter"/>
</dbReference>
<dbReference type="InterPro" id="IPR050570">
    <property type="entry name" value="Cell_wall_metabolism_enzyme"/>
</dbReference>
<evidence type="ECO:0000313" key="4">
    <source>
        <dbReference type="Proteomes" id="UP000295390"/>
    </source>
</evidence>
<sequence>MIDFLKNISKVPLHVINTNISFDEYIPISIVASNKDLVFDVSSSKEWEAYLESFFLKHKKKVAFGGYLEQRDIYSRSEHFNKLSEENQRNIHLGIDLWCDADTDVLAVLDGEIHSFKNNTNYGDYGPTIILKHSIEGNEFYSLYGHLSLESLKNLEVGTKFRQGEKIGTLGDSSVNGDYATHLHFQLIIDIEDYYGDYPGVSSKKTLDFYKQNCPNPNLLLKLPNETLIEGLSKTR</sequence>
<dbReference type="OrthoDB" id="9801052at2"/>
<dbReference type="PANTHER" id="PTHR21666">
    <property type="entry name" value="PEPTIDASE-RELATED"/>
    <property type="match status" value="1"/>
</dbReference>
<evidence type="ECO:0000313" key="3">
    <source>
        <dbReference type="EMBL" id="TDQ29703.1"/>
    </source>
</evidence>
<proteinExistence type="predicted"/>
<name>A0A4R6TGL7_9FLAO</name>
<dbReference type="Pfam" id="PF01551">
    <property type="entry name" value="Peptidase_M23"/>
    <property type="match status" value="1"/>
</dbReference>